<reference evidence="1 2" key="1">
    <citation type="journal article" date="2008" name="PLoS ONE">
        <title>Environmental adaptation: genomic analysis of the piezotolerant and psychrotolerant deep-sea iron reducing bacterium Shewanella piezotolerans WP3.</title>
        <authorList>
            <person name="Wang F."/>
            <person name="Wang J."/>
            <person name="Jian H."/>
            <person name="Zhang B."/>
            <person name="Li S."/>
            <person name="Wang F."/>
            <person name="Zeng X."/>
            <person name="Gao L."/>
            <person name="Bartlett D.H."/>
            <person name="Yu J."/>
            <person name="Hu S."/>
            <person name="Xiao X."/>
        </authorList>
    </citation>
    <scope>NUCLEOTIDE SEQUENCE [LARGE SCALE GENOMIC DNA]</scope>
    <source>
        <strain evidence="2">WP3 / JCM 13877</strain>
    </source>
</reference>
<dbReference type="HOGENOM" id="CLU_1776166_0_0_6"/>
<dbReference type="STRING" id="225849.swp_2436"/>
<dbReference type="eggNOG" id="COG3128">
    <property type="taxonomic scope" value="Bacteria"/>
</dbReference>
<protein>
    <submittedName>
        <fullName evidence="1">Oxidoreductase, 2OG-Fe(II) oxygenase family</fullName>
    </submittedName>
</protein>
<name>B8CMC2_SHEPW</name>
<evidence type="ECO:0000313" key="2">
    <source>
        <dbReference type="Proteomes" id="UP000000753"/>
    </source>
</evidence>
<dbReference type="EMBL" id="CP000472">
    <property type="protein sequence ID" value="ACJ29179.1"/>
    <property type="molecule type" value="Genomic_DNA"/>
</dbReference>
<keyword evidence="2" id="KW-1185">Reference proteome</keyword>
<dbReference type="RefSeq" id="WP_020912539.1">
    <property type="nucleotide sequence ID" value="NC_011566.1"/>
</dbReference>
<dbReference type="Proteomes" id="UP000000753">
    <property type="component" value="Chromosome"/>
</dbReference>
<evidence type="ECO:0000313" key="1">
    <source>
        <dbReference type="EMBL" id="ACJ29179.1"/>
    </source>
</evidence>
<gene>
    <name evidence="1" type="ordered locus">swp_2436</name>
</gene>
<dbReference type="KEGG" id="swp:swp_2436"/>
<accession>B8CMC2</accession>
<organism evidence="1 2">
    <name type="scientific">Shewanella piezotolerans (strain WP3 / JCM 13877)</name>
    <dbReference type="NCBI Taxonomy" id="225849"/>
    <lineage>
        <taxon>Bacteria</taxon>
        <taxon>Pseudomonadati</taxon>
        <taxon>Pseudomonadota</taxon>
        <taxon>Gammaproteobacteria</taxon>
        <taxon>Alteromonadales</taxon>
        <taxon>Shewanellaceae</taxon>
        <taxon>Shewanella</taxon>
    </lineage>
</organism>
<dbReference type="AlphaFoldDB" id="B8CMC2"/>
<dbReference type="Gene3D" id="2.60.120.620">
    <property type="entry name" value="q2cbj1_9rhob like domain"/>
    <property type="match status" value="1"/>
</dbReference>
<sequence>MGAEHAALPIWENTNKNPANLSVEYSSMQVDVKELQEVPGAFQLLNVLSKTECSSLIEISEQLEFLPDTAVSLPRSGRHNDSFTWIVNEQTDGIIWQRIAHLMGDRQRLFNGSKALGTNARFRFYRYGQDDYFKPHQMVRGQGFVL</sequence>
<proteinExistence type="predicted"/>